<protein>
    <submittedName>
        <fullName evidence="2">Uncharacterized protein</fullName>
    </submittedName>
</protein>
<reference evidence="2 3" key="1">
    <citation type="submission" date="2023-04" db="EMBL/GenBank/DDBJ databases">
        <title>Genome of Basidiobolus ranarum AG-B5.</title>
        <authorList>
            <person name="Stajich J.E."/>
            <person name="Carter-House D."/>
            <person name="Gryganskyi A."/>
        </authorList>
    </citation>
    <scope>NUCLEOTIDE SEQUENCE [LARGE SCALE GENOMIC DNA]</scope>
    <source>
        <strain evidence="2 3">AG-B5</strain>
    </source>
</reference>
<feature type="compositionally biased region" description="Polar residues" evidence="1">
    <location>
        <begin position="97"/>
        <end position="127"/>
    </location>
</feature>
<accession>A0ABR2VK62</accession>
<feature type="compositionally biased region" description="Basic residues" evidence="1">
    <location>
        <begin position="152"/>
        <end position="163"/>
    </location>
</feature>
<evidence type="ECO:0000313" key="3">
    <source>
        <dbReference type="Proteomes" id="UP001479436"/>
    </source>
</evidence>
<gene>
    <name evidence="2" type="ORF">K7432_017660</name>
</gene>
<evidence type="ECO:0000256" key="1">
    <source>
        <dbReference type="SAM" id="MobiDB-lite"/>
    </source>
</evidence>
<evidence type="ECO:0000313" key="2">
    <source>
        <dbReference type="EMBL" id="KAK9667582.1"/>
    </source>
</evidence>
<feature type="region of interest" description="Disordered" evidence="1">
    <location>
        <begin position="96"/>
        <end position="163"/>
    </location>
</feature>
<feature type="non-terminal residue" evidence="2">
    <location>
        <position position="1"/>
    </location>
</feature>
<feature type="region of interest" description="Disordered" evidence="1">
    <location>
        <begin position="1"/>
        <end position="74"/>
    </location>
</feature>
<dbReference type="Proteomes" id="UP001479436">
    <property type="component" value="Unassembled WGS sequence"/>
</dbReference>
<organism evidence="2 3">
    <name type="scientific">Basidiobolus ranarum</name>
    <dbReference type="NCBI Taxonomy" id="34480"/>
    <lineage>
        <taxon>Eukaryota</taxon>
        <taxon>Fungi</taxon>
        <taxon>Fungi incertae sedis</taxon>
        <taxon>Zoopagomycota</taxon>
        <taxon>Entomophthoromycotina</taxon>
        <taxon>Basidiobolomycetes</taxon>
        <taxon>Basidiobolales</taxon>
        <taxon>Basidiobolaceae</taxon>
        <taxon>Basidiobolus</taxon>
    </lineage>
</organism>
<proteinExistence type="predicted"/>
<feature type="compositionally biased region" description="Acidic residues" evidence="1">
    <location>
        <begin position="135"/>
        <end position="144"/>
    </location>
</feature>
<name>A0ABR2VK62_9FUNG</name>
<sequence>SGPSFEVKGNEVKSVKQCSDSGTDEESNIPTEQDAMPPNSEGDTQTQPTEDIGSENYSPQASEDNGANTITNFAENPSQLVNNLVGSLPQQALLDQVQGNSGQAGHTLANSNQFDQVQRIDQTLYQPSQPPHELEPEETPESPDSEGSKYSSCHRRRCRHGHC</sequence>
<feature type="compositionally biased region" description="Polar residues" evidence="1">
    <location>
        <begin position="41"/>
        <end position="74"/>
    </location>
</feature>
<keyword evidence="3" id="KW-1185">Reference proteome</keyword>
<comment type="caution">
    <text evidence="2">The sequence shown here is derived from an EMBL/GenBank/DDBJ whole genome shotgun (WGS) entry which is preliminary data.</text>
</comment>
<dbReference type="EMBL" id="JASJQH010010998">
    <property type="protein sequence ID" value="KAK9667582.1"/>
    <property type="molecule type" value="Genomic_DNA"/>
</dbReference>